<gene>
    <name evidence="1" type="ORF">HMPREF9441_00421</name>
</gene>
<evidence type="ECO:0000313" key="1">
    <source>
        <dbReference type="EMBL" id="EHH01606.1"/>
    </source>
</evidence>
<name>G5SM48_9BACT</name>
<comment type="caution">
    <text evidence="1">The sequence shown here is derived from an EMBL/GenBank/DDBJ whole genome shotgun (WGS) entry which is preliminary data.</text>
</comment>
<keyword evidence="2" id="KW-1185">Reference proteome</keyword>
<protein>
    <submittedName>
        <fullName evidence="1">Uncharacterized protein</fullName>
    </submittedName>
</protein>
<accession>G5SM48</accession>
<proteinExistence type="predicted"/>
<dbReference type="STRING" id="762968.HMPREF9441_00421"/>
<reference evidence="1 2" key="1">
    <citation type="submission" date="2011-03" db="EMBL/GenBank/DDBJ databases">
        <authorList>
            <person name="Weinstock G."/>
            <person name="Sodergren E."/>
            <person name="Clifton S."/>
            <person name="Fulton L."/>
            <person name="Fulton B."/>
            <person name="Courtney L."/>
            <person name="Fronick C."/>
            <person name="Harrison M."/>
            <person name="Strong C."/>
            <person name="Farmer C."/>
            <person name="Delahaunty K."/>
            <person name="Markovic C."/>
            <person name="Hall O."/>
            <person name="Minx P."/>
            <person name="Tomlinson C."/>
            <person name="Mitreva M."/>
            <person name="Hou S."/>
            <person name="Chen J."/>
            <person name="Wollam A."/>
            <person name="Pepin K.H."/>
            <person name="Johnson M."/>
            <person name="Bhonagiri V."/>
            <person name="Zhang X."/>
            <person name="Suruliraj S."/>
            <person name="Warren W."/>
            <person name="Chinwalla A."/>
            <person name="Mardis E.R."/>
            <person name="Wilson R.K."/>
        </authorList>
    </citation>
    <scope>NUCLEOTIDE SEQUENCE [LARGE SCALE GENOMIC DNA]</scope>
    <source>
        <strain evidence="1 2">YIT 11840</strain>
    </source>
</reference>
<dbReference type="HOGENOM" id="CLU_2602831_0_0_10"/>
<dbReference type="AlphaFoldDB" id="G5SM48"/>
<dbReference type="EMBL" id="AFFY01000005">
    <property type="protein sequence ID" value="EHH01606.1"/>
    <property type="molecule type" value="Genomic_DNA"/>
</dbReference>
<dbReference type="GeneID" id="93559113"/>
<organism evidence="1 2">
    <name type="scientific">Paraprevotella clara YIT 11840</name>
    <dbReference type="NCBI Taxonomy" id="762968"/>
    <lineage>
        <taxon>Bacteria</taxon>
        <taxon>Pseudomonadati</taxon>
        <taxon>Bacteroidota</taxon>
        <taxon>Bacteroidia</taxon>
        <taxon>Bacteroidales</taxon>
        <taxon>Prevotellaceae</taxon>
        <taxon>Paraprevotella</taxon>
    </lineage>
</organism>
<dbReference type="RefSeq" id="WP_008617311.1">
    <property type="nucleotide sequence ID" value="NZ_JH376581.1"/>
</dbReference>
<evidence type="ECO:0000313" key="2">
    <source>
        <dbReference type="Proteomes" id="UP000003598"/>
    </source>
</evidence>
<sequence length="79" mass="9306">MRKPKATLASYRVIRDLTTTVPHLEKKGRETLVFPPLSANFSTQIRTFPSEYEEKKMFFCAERKIILMQLILKIHQQNP</sequence>
<dbReference type="Proteomes" id="UP000003598">
    <property type="component" value="Unassembled WGS sequence"/>
</dbReference>